<evidence type="ECO:0000256" key="1">
    <source>
        <dbReference type="SAM" id="MobiDB-lite"/>
    </source>
</evidence>
<feature type="region of interest" description="Disordered" evidence="1">
    <location>
        <begin position="43"/>
        <end position="88"/>
    </location>
</feature>
<organism evidence="2 3">
    <name type="scientific">Streptomyces natalensis ATCC 27448</name>
    <dbReference type="NCBI Taxonomy" id="1240678"/>
    <lineage>
        <taxon>Bacteria</taxon>
        <taxon>Bacillati</taxon>
        <taxon>Actinomycetota</taxon>
        <taxon>Actinomycetes</taxon>
        <taxon>Kitasatosporales</taxon>
        <taxon>Streptomycetaceae</taxon>
        <taxon>Streptomyces</taxon>
    </lineage>
</organism>
<reference evidence="2 3" key="1">
    <citation type="submission" date="2014-09" db="EMBL/GenBank/DDBJ databases">
        <title>Draft genome sequence of Streptomyces natalensis ATCC 27448, producer of the antifungal pimaricin.</title>
        <authorList>
            <person name="Mendes M.V."/>
            <person name="Beites T."/>
            <person name="Pires S."/>
            <person name="Santos C.L."/>
            <person name="Moradas-Ferreira P."/>
        </authorList>
    </citation>
    <scope>NUCLEOTIDE SEQUENCE [LARGE SCALE GENOMIC DNA]</scope>
    <source>
        <strain evidence="2 3">ATCC 27448</strain>
    </source>
</reference>
<dbReference type="Proteomes" id="UP000032458">
    <property type="component" value="Unassembled WGS sequence"/>
</dbReference>
<dbReference type="PATRIC" id="fig|1240678.4.peg.5366"/>
<proteinExistence type="predicted"/>
<comment type="caution">
    <text evidence="2">The sequence shown here is derived from an EMBL/GenBank/DDBJ whole genome shotgun (WGS) entry which is preliminary data.</text>
</comment>
<gene>
    <name evidence="2" type="ORF">SNA_25235</name>
</gene>
<evidence type="ECO:0000313" key="3">
    <source>
        <dbReference type="Proteomes" id="UP000032458"/>
    </source>
</evidence>
<sequence>MLGIRELRRAHLPEHSLILIARLDGPRLVIGHDEVQLLLIHEPGRRGQRGSSPFVSASRLRSHAGPMSSASSIRHRPTRTTSAATTLR</sequence>
<feature type="compositionally biased region" description="Polar residues" evidence="1">
    <location>
        <begin position="79"/>
        <end position="88"/>
    </location>
</feature>
<dbReference type="EMBL" id="JRKI01000032">
    <property type="protein sequence ID" value="KIZ15654.1"/>
    <property type="molecule type" value="Genomic_DNA"/>
</dbReference>
<keyword evidence="3" id="KW-1185">Reference proteome</keyword>
<dbReference type="AlphaFoldDB" id="A0A0D7CHA1"/>
<accession>A0A0D7CHA1</accession>
<evidence type="ECO:0000313" key="2">
    <source>
        <dbReference type="EMBL" id="KIZ15654.1"/>
    </source>
</evidence>
<name>A0A0D7CHA1_9ACTN</name>
<protein>
    <submittedName>
        <fullName evidence="2">Uncharacterized protein</fullName>
    </submittedName>
</protein>